<dbReference type="PANTHER" id="PTHR24056">
    <property type="entry name" value="CELL DIVISION PROTEIN KINASE"/>
    <property type="match status" value="1"/>
</dbReference>
<evidence type="ECO:0000256" key="5">
    <source>
        <dbReference type="ARBA" id="ARBA00022777"/>
    </source>
</evidence>
<dbReference type="GO" id="GO:0000307">
    <property type="term" value="C:cyclin-dependent protein kinase holoenzyme complex"/>
    <property type="evidence" value="ECO:0007669"/>
    <property type="project" value="TreeGrafter"/>
</dbReference>
<keyword evidence="2 8" id="KW-0723">Serine/threonine-protein kinase</keyword>
<dbReference type="InterPro" id="IPR008271">
    <property type="entry name" value="Ser/Thr_kinase_AS"/>
</dbReference>
<organism evidence="11">
    <name type="scientific">Caenorhabditis brenneri</name>
    <name type="common">Nematode worm</name>
    <dbReference type="NCBI Taxonomy" id="135651"/>
    <lineage>
        <taxon>Eukaryota</taxon>
        <taxon>Metazoa</taxon>
        <taxon>Ecdysozoa</taxon>
        <taxon>Nematoda</taxon>
        <taxon>Chromadorea</taxon>
        <taxon>Rhabditida</taxon>
        <taxon>Rhabditina</taxon>
        <taxon>Rhabditomorpha</taxon>
        <taxon>Rhabditoidea</taxon>
        <taxon>Rhabditidae</taxon>
        <taxon>Peloderinae</taxon>
        <taxon>Caenorhabditis</taxon>
    </lineage>
</organism>
<dbReference type="GO" id="GO:0005737">
    <property type="term" value="C:cytoplasm"/>
    <property type="evidence" value="ECO:0007669"/>
    <property type="project" value="TreeGrafter"/>
</dbReference>
<keyword evidence="6 7" id="KW-0067">ATP-binding</keyword>
<dbReference type="eggNOG" id="KOG0594">
    <property type="taxonomic scope" value="Eukaryota"/>
</dbReference>
<dbReference type="GO" id="GO:0010468">
    <property type="term" value="P:regulation of gene expression"/>
    <property type="evidence" value="ECO:0007669"/>
    <property type="project" value="TreeGrafter"/>
</dbReference>
<evidence type="ECO:0000256" key="4">
    <source>
        <dbReference type="ARBA" id="ARBA00022741"/>
    </source>
</evidence>
<protein>
    <recommendedName>
        <fullName evidence="9">Protein kinase domain-containing protein</fullName>
    </recommendedName>
</protein>
<dbReference type="InParanoid" id="G0MAD7"/>
<dbReference type="GO" id="GO:0010389">
    <property type="term" value="P:regulation of G2/M transition of mitotic cell cycle"/>
    <property type="evidence" value="ECO:0007669"/>
    <property type="project" value="TreeGrafter"/>
</dbReference>
<evidence type="ECO:0000256" key="8">
    <source>
        <dbReference type="RuleBase" id="RU000304"/>
    </source>
</evidence>
<keyword evidence="4 7" id="KW-0547">Nucleotide-binding</keyword>
<sequence length="360" mass="41277">MSENLYGEQHRNGMNRLQRMMTNLNCGRQRNAPLSIKDFEIQQVGWGPEILVFHPGQVIILMALGKGAYGNVYCVRNIHDGKDYALKQMHVAAAEGLPQSILREISTIKQLARKAHPNILALKSVFHQLDSEKGILKINMILERCDWDLYTFLKSIPRGFPEKQCRHMVLQIARGLDFLHSHSIIHRDLKPQNILVNRDQTIKIADFGLSKEHSNTSAVTTLVVTLWYRAPEVLLQSFYSSAIDVWALGCIVSEIYNREPLFPGQDEATQLTAIFEKLGLPSIKDWPSESVIMRSSFPEFRAHCLKQFNPYLSGEALDFVNQCLRFDQRKRLSARVSLTHPYLRPTVTRSRILQPIHHNK</sequence>
<dbReference type="PROSITE" id="PS00107">
    <property type="entry name" value="PROTEIN_KINASE_ATP"/>
    <property type="match status" value="1"/>
</dbReference>
<dbReference type="OrthoDB" id="1732493at2759"/>
<keyword evidence="5" id="KW-0418">Kinase</keyword>
<evidence type="ECO:0000256" key="1">
    <source>
        <dbReference type="ARBA" id="ARBA00006485"/>
    </source>
</evidence>
<keyword evidence="3" id="KW-0808">Transferase</keyword>
<evidence type="ECO:0000256" key="6">
    <source>
        <dbReference type="ARBA" id="ARBA00022840"/>
    </source>
</evidence>
<proteinExistence type="inferred from homology"/>
<dbReference type="HOGENOM" id="CLU_000288_181_1_1"/>
<dbReference type="FunFam" id="1.10.510.10:FF:000624">
    <property type="entry name" value="Mitogen-activated protein kinase"/>
    <property type="match status" value="1"/>
</dbReference>
<feature type="binding site" evidence="7">
    <location>
        <position position="87"/>
    </location>
    <ligand>
        <name>ATP</name>
        <dbReference type="ChEBI" id="CHEBI:30616"/>
    </ligand>
</feature>
<dbReference type="GO" id="GO:0030332">
    <property type="term" value="F:cyclin binding"/>
    <property type="evidence" value="ECO:0007669"/>
    <property type="project" value="TreeGrafter"/>
</dbReference>
<dbReference type="PANTHER" id="PTHR24056:SF472">
    <property type="entry name" value="CYCLIN-DEPENDENT KINASE 4, ISOFORM A"/>
    <property type="match status" value="1"/>
</dbReference>
<dbReference type="SUPFAM" id="SSF56112">
    <property type="entry name" value="Protein kinase-like (PK-like)"/>
    <property type="match status" value="1"/>
</dbReference>
<keyword evidence="11" id="KW-1185">Reference proteome</keyword>
<dbReference type="InterPro" id="IPR017441">
    <property type="entry name" value="Protein_kinase_ATP_BS"/>
</dbReference>
<dbReference type="Gene3D" id="3.30.200.20">
    <property type="entry name" value="Phosphorylase Kinase, domain 1"/>
    <property type="match status" value="1"/>
</dbReference>
<dbReference type="GO" id="GO:0005524">
    <property type="term" value="F:ATP binding"/>
    <property type="evidence" value="ECO:0007669"/>
    <property type="project" value="UniProtKB-UniRule"/>
</dbReference>
<dbReference type="SMART" id="SM00220">
    <property type="entry name" value="S_TKc"/>
    <property type="match status" value="1"/>
</dbReference>
<reference evidence="11" key="1">
    <citation type="submission" date="2011-07" db="EMBL/GenBank/DDBJ databases">
        <authorList>
            <consortium name="Caenorhabditis brenneri Sequencing and Analysis Consortium"/>
            <person name="Wilson R.K."/>
        </authorList>
    </citation>
    <scope>NUCLEOTIDE SEQUENCE [LARGE SCALE GENOMIC DNA]</scope>
    <source>
        <strain evidence="11">PB2801</strain>
    </source>
</reference>
<dbReference type="GO" id="GO:0007165">
    <property type="term" value="P:signal transduction"/>
    <property type="evidence" value="ECO:0007669"/>
    <property type="project" value="TreeGrafter"/>
</dbReference>
<dbReference type="EMBL" id="GL379788">
    <property type="protein sequence ID" value="EGT40405.1"/>
    <property type="molecule type" value="Genomic_DNA"/>
</dbReference>
<dbReference type="InterPro" id="IPR011009">
    <property type="entry name" value="Kinase-like_dom_sf"/>
</dbReference>
<accession>G0MAD7</accession>
<dbReference type="FunCoup" id="G0MAD7">
    <property type="interactions" value="37"/>
</dbReference>
<dbReference type="GO" id="GO:0005634">
    <property type="term" value="C:nucleus"/>
    <property type="evidence" value="ECO:0007669"/>
    <property type="project" value="TreeGrafter"/>
</dbReference>
<gene>
    <name evidence="10" type="ORF">CAEBREN_12161</name>
</gene>
<evidence type="ECO:0000256" key="2">
    <source>
        <dbReference type="ARBA" id="ARBA00022527"/>
    </source>
</evidence>
<feature type="domain" description="Protein kinase" evidence="9">
    <location>
        <begin position="58"/>
        <end position="343"/>
    </location>
</feature>
<dbReference type="GO" id="GO:0004693">
    <property type="term" value="F:cyclin-dependent protein serine/threonine kinase activity"/>
    <property type="evidence" value="ECO:0007669"/>
    <property type="project" value="TreeGrafter"/>
</dbReference>
<dbReference type="GO" id="GO:0000082">
    <property type="term" value="P:G1/S transition of mitotic cell cycle"/>
    <property type="evidence" value="ECO:0007669"/>
    <property type="project" value="TreeGrafter"/>
</dbReference>
<dbReference type="Pfam" id="PF00069">
    <property type="entry name" value="Pkinase"/>
    <property type="match status" value="1"/>
</dbReference>
<dbReference type="OMA" id="QSAYATH"/>
<dbReference type="Gene3D" id="1.10.510.10">
    <property type="entry name" value="Transferase(Phosphotransferase) domain 1"/>
    <property type="match status" value="1"/>
</dbReference>
<evidence type="ECO:0000313" key="10">
    <source>
        <dbReference type="EMBL" id="EGT40405.1"/>
    </source>
</evidence>
<dbReference type="InterPro" id="IPR000719">
    <property type="entry name" value="Prot_kinase_dom"/>
</dbReference>
<dbReference type="AlphaFoldDB" id="G0MAD7"/>
<dbReference type="PROSITE" id="PS50011">
    <property type="entry name" value="PROTEIN_KINASE_DOM"/>
    <property type="match status" value="1"/>
</dbReference>
<evidence type="ECO:0000256" key="7">
    <source>
        <dbReference type="PROSITE-ProRule" id="PRU10141"/>
    </source>
</evidence>
<dbReference type="Proteomes" id="UP000008068">
    <property type="component" value="Unassembled WGS sequence"/>
</dbReference>
<dbReference type="InterPro" id="IPR050108">
    <property type="entry name" value="CDK"/>
</dbReference>
<evidence type="ECO:0000256" key="3">
    <source>
        <dbReference type="ARBA" id="ARBA00022679"/>
    </source>
</evidence>
<evidence type="ECO:0000313" key="11">
    <source>
        <dbReference type="Proteomes" id="UP000008068"/>
    </source>
</evidence>
<name>G0MAD7_CAEBE</name>
<dbReference type="STRING" id="135651.G0MAD7"/>
<dbReference type="PROSITE" id="PS00108">
    <property type="entry name" value="PROTEIN_KINASE_ST"/>
    <property type="match status" value="1"/>
</dbReference>
<evidence type="ECO:0000259" key="9">
    <source>
        <dbReference type="PROSITE" id="PS50011"/>
    </source>
</evidence>
<comment type="similarity">
    <text evidence="1">Belongs to the protein kinase superfamily. CMGC Ser/Thr protein kinase family. CDC2/CDKX subfamily.</text>
</comment>